<dbReference type="PANTHER" id="PTHR36448:SF3">
    <property type="entry name" value="CUPIN TYPE-2 DOMAIN-CONTAINING PROTEIN"/>
    <property type="match status" value="1"/>
</dbReference>
<gene>
    <name evidence="1" type="ORF">FHL15_004472</name>
</gene>
<dbReference type="OrthoDB" id="2589563at2759"/>
<keyword evidence="2" id="KW-1185">Reference proteome</keyword>
<sequence>MTPNVTPFEDLKVLKHQIPASEVKLLLSDIGIVKPQWRATMYAMSHFYNTLHGVLTVTNGKAAICFGHEENPGKVTYTIEKGDLVIILAGVAHRLQMIPGEDFEIVGPYPKGCS</sequence>
<dbReference type="Proteomes" id="UP000319160">
    <property type="component" value="Unassembled WGS sequence"/>
</dbReference>
<name>A0A553I3C7_9PEZI</name>
<proteinExistence type="predicted"/>
<dbReference type="STRING" id="2512241.A0A553I3C7"/>
<organism evidence="1 2">
    <name type="scientific">Xylaria flabelliformis</name>
    <dbReference type="NCBI Taxonomy" id="2512241"/>
    <lineage>
        <taxon>Eukaryota</taxon>
        <taxon>Fungi</taxon>
        <taxon>Dikarya</taxon>
        <taxon>Ascomycota</taxon>
        <taxon>Pezizomycotina</taxon>
        <taxon>Sordariomycetes</taxon>
        <taxon>Xylariomycetidae</taxon>
        <taxon>Xylariales</taxon>
        <taxon>Xylariaceae</taxon>
        <taxon>Xylaria</taxon>
    </lineage>
</organism>
<evidence type="ECO:0000313" key="1">
    <source>
        <dbReference type="EMBL" id="TRX94700.1"/>
    </source>
</evidence>
<dbReference type="InterPro" id="IPR014710">
    <property type="entry name" value="RmlC-like_jellyroll"/>
</dbReference>
<dbReference type="AlphaFoldDB" id="A0A553I3C7"/>
<evidence type="ECO:0000313" key="2">
    <source>
        <dbReference type="Proteomes" id="UP000319160"/>
    </source>
</evidence>
<dbReference type="SUPFAM" id="SSF51182">
    <property type="entry name" value="RmlC-like cupins"/>
    <property type="match status" value="1"/>
</dbReference>
<dbReference type="InterPro" id="IPR047121">
    <property type="entry name" value="YjiB-like"/>
</dbReference>
<accession>A0A553I3C7</accession>
<comment type="caution">
    <text evidence="1">The sequence shown here is derived from an EMBL/GenBank/DDBJ whole genome shotgun (WGS) entry which is preliminary data.</text>
</comment>
<evidence type="ECO:0008006" key="3">
    <source>
        <dbReference type="Google" id="ProtNLM"/>
    </source>
</evidence>
<dbReference type="PANTHER" id="PTHR36448">
    <property type="entry name" value="BLR7373 PROTEIN"/>
    <property type="match status" value="1"/>
</dbReference>
<dbReference type="InterPro" id="IPR011051">
    <property type="entry name" value="RmlC_Cupin_sf"/>
</dbReference>
<dbReference type="Gene3D" id="2.60.120.10">
    <property type="entry name" value="Jelly Rolls"/>
    <property type="match status" value="1"/>
</dbReference>
<protein>
    <recommendedName>
        <fullName evidence="3">Cupin 2 conserved barrel domain-containing protein</fullName>
    </recommendedName>
</protein>
<dbReference type="EMBL" id="VFLP01000020">
    <property type="protein sequence ID" value="TRX94700.1"/>
    <property type="molecule type" value="Genomic_DNA"/>
</dbReference>
<reference evidence="2" key="1">
    <citation type="submission" date="2019-06" db="EMBL/GenBank/DDBJ databases">
        <title>Draft genome sequence of the griseofulvin-producing fungus Xylaria cubensis strain G536.</title>
        <authorList>
            <person name="Mead M.E."/>
            <person name="Raja H.A."/>
            <person name="Steenwyk J.L."/>
            <person name="Knowles S.L."/>
            <person name="Oberlies N.H."/>
            <person name="Rokas A."/>
        </authorList>
    </citation>
    <scope>NUCLEOTIDE SEQUENCE [LARGE SCALE GENOMIC DNA]</scope>
    <source>
        <strain evidence="2">G536</strain>
    </source>
</reference>